<evidence type="ECO:0000259" key="13">
    <source>
        <dbReference type="Pfam" id="PF00294"/>
    </source>
</evidence>
<evidence type="ECO:0000256" key="6">
    <source>
        <dbReference type="ARBA" id="ARBA00022741"/>
    </source>
</evidence>
<comment type="similarity">
    <text evidence="1">Belongs to the carbohydrate kinase pfkB family.</text>
</comment>
<dbReference type="HAMAP" id="MF_01987">
    <property type="entry name" value="Ribokinase"/>
    <property type="match status" value="1"/>
</dbReference>
<dbReference type="SUPFAM" id="SSF53613">
    <property type="entry name" value="Ribokinase-like"/>
    <property type="match status" value="1"/>
</dbReference>
<dbReference type="AlphaFoldDB" id="A0A7C5YZP9"/>
<reference evidence="15" key="1">
    <citation type="journal article" date="2020" name="mSystems">
        <title>Genome- and Community-Level Interaction Insights into Carbon Utilization and Element Cycling Functions of Hydrothermarchaeota in Hydrothermal Sediment.</title>
        <authorList>
            <person name="Zhou Z."/>
            <person name="Liu Y."/>
            <person name="Xu W."/>
            <person name="Pan J."/>
            <person name="Luo Z.H."/>
            <person name="Li M."/>
        </authorList>
    </citation>
    <scope>NUCLEOTIDE SEQUENCE [LARGE SCALE GENOMIC DNA]</scope>
    <source>
        <strain evidence="15">SpSt-1</strain>
        <strain evidence="14">SpSt-1121</strain>
    </source>
</reference>
<feature type="binding site" evidence="12">
    <location>
        <position position="282"/>
    </location>
    <ligand>
        <name>K(+)</name>
        <dbReference type="ChEBI" id="CHEBI:29103"/>
    </ligand>
</feature>
<evidence type="ECO:0000256" key="5">
    <source>
        <dbReference type="ARBA" id="ARBA00022723"/>
    </source>
</evidence>
<dbReference type="GO" id="GO:0005829">
    <property type="term" value="C:cytosol"/>
    <property type="evidence" value="ECO:0007669"/>
    <property type="project" value="TreeGrafter"/>
</dbReference>
<feature type="binding site" evidence="12">
    <location>
        <position position="246"/>
    </location>
    <ligand>
        <name>K(+)</name>
        <dbReference type="ChEBI" id="CHEBI:29103"/>
    </ligand>
</feature>
<dbReference type="Pfam" id="PF00294">
    <property type="entry name" value="PfkB"/>
    <property type="match status" value="1"/>
</dbReference>
<feature type="binding site" evidence="12">
    <location>
        <begin position="220"/>
        <end position="225"/>
    </location>
    <ligand>
        <name>ATP</name>
        <dbReference type="ChEBI" id="CHEBI:30616"/>
    </ligand>
</feature>
<keyword evidence="7 12" id="KW-0418">Kinase</keyword>
<dbReference type="GO" id="GO:0019303">
    <property type="term" value="P:D-ribose catabolic process"/>
    <property type="evidence" value="ECO:0007669"/>
    <property type="project" value="UniProtKB-UniRule"/>
</dbReference>
<feature type="binding site" evidence="12">
    <location>
        <position position="252"/>
    </location>
    <ligand>
        <name>substrate</name>
    </ligand>
</feature>
<keyword evidence="12" id="KW-0963">Cytoplasm</keyword>
<protein>
    <recommendedName>
        <fullName evidence="3 12">Ribokinase</fullName>
        <shortName evidence="12">RK</shortName>
        <ecNumber evidence="2 12">2.7.1.15</ecNumber>
    </recommendedName>
</protein>
<comment type="caution">
    <text evidence="12">Lacks conserved residue(s) required for the propagation of feature annotation.</text>
</comment>
<evidence type="ECO:0000313" key="15">
    <source>
        <dbReference type="EMBL" id="HHR96520.1"/>
    </source>
</evidence>
<feature type="binding site" evidence="12">
    <location>
        <position position="276"/>
    </location>
    <ligand>
        <name>ATP</name>
        <dbReference type="ChEBI" id="CHEBI:30616"/>
    </ligand>
</feature>
<feature type="binding site" evidence="12">
    <location>
        <position position="184"/>
    </location>
    <ligand>
        <name>ATP</name>
        <dbReference type="ChEBI" id="CHEBI:30616"/>
    </ligand>
</feature>
<dbReference type="InterPro" id="IPR002173">
    <property type="entry name" value="Carboh/pur_kinase_PfkB_CS"/>
</dbReference>
<comment type="activity regulation">
    <text evidence="12">Activated by a monovalent cation that binds near, but not in, the active site. The most likely occupant of the site in vivo is potassium. Ion binding induces a conformational change that may alter substrate affinity.</text>
</comment>
<comment type="similarity">
    <text evidence="12">Belongs to the carbohydrate kinase PfkB family. Ribokinase subfamily.</text>
</comment>
<evidence type="ECO:0000256" key="12">
    <source>
        <dbReference type="HAMAP-Rule" id="MF_01987"/>
    </source>
</evidence>
<sequence length="313" mass="33768">MVVVSVVGSIHMDFYIRLPKLPQQDETVIGYGFTMLPGGKGANQAVAAARLGAETYFIGRVGRDLFGERLIDVLKSNNVNVDYVAFDDATYTGVAFILLNTNGENMIAVAPGTDHKVSKEDVDRAIDVVKRSNAMLLQLEIPIDTVLYAAKVGWENNVNVILNPAPATHLPSEIYRYIYAMTPNRVELSMLTGISIKNLDDVVKASKVLIEKGVKYVVATLGANGAMVISENRSIHVPAFKVNVVDTTGAGDVFSAALAVFIAEGMDIVEACRMANAAAALKITKMGAQSAPTREELKQFLKSYSVAEVIKAR</sequence>
<dbReference type="EC" id="2.7.1.15" evidence="2 12"/>
<evidence type="ECO:0000256" key="3">
    <source>
        <dbReference type="ARBA" id="ARBA00016943"/>
    </source>
</evidence>
<dbReference type="InterPro" id="IPR029056">
    <property type="entry name" value="Ribokinase-like"/>
</dbReference>
<feature type="binding site" evidence="12">
    <location>
        <begin position="39"/>
        <end position="43"/>
    </location>
    <ligand>
        <name>substrate</name>
    </ligand>
</feature>
<evidence type="ECO:0000256" key="11">
    <source>
        <dbReference type="ARBA" id="ARBA00023277"/>
    </source>
</evidence>
<organism evidence="15">
    <name type="scientific">Ignisphaera aggregans</name>
    <dbReference type="NCBI Taxonomy" id="334771"/>
    <lineage>
        <taxon>Archaea</taxon>
        <taxon>Thermoproteota</taxon>
        <taxon>Thermoprotei</taxon>
        <taxon>Desulfurococcales</taxon>
        <taxon>Desulfurococcaceae</taxon>
        <taxon>Ignisphaera</taxon>
    </lineage>
</organism>
<dbReference type="InterPro" id="IPR011877">
    <property type="entry name" value="Ribokinase"/>
</dbReference>
<evidence type="ECO:0000256" key="2">
    <source>
        <dbReference type="ARBA" id="ARBA00012035"/>
    </source>
</evidence>
<dbReference type="GO" id="GO:0005524">
    <property type="term" value="F:ATP binding"/>
    <property type="evidence" value="ECO:0007669"/>
    <property type="project" value="UniProtKB-UniRule"/>
</dbReference>
<feature type="domain" description="Carbohydrate kinase PfkB" evidence="13">
    <location>
        <begin position="4"/>
        <end position="292"/>
    </location>
</feature>
<feature type="active site" description="Proton acceptor" evidence="12">
    <location>
        <position position="252"/>
    </location>
</feature>
<comment type="caution">
    <text evidence="15">The sequence shown here is derived from an EMBL/GenBank/DDBJ whole genome shotgun (WGS) entry which is preliminary data.</text>
</comment>
<evidence type="ECO:0000256" key="9">
    <source>
        <dbReference type="ARBA" id="ARBA00022842"/>
    </source>
</evidence>
<keyword evidence="9 12" id="KW-0460">Magnesium</keyword>
<dbReference type="InterPro" id="IPR011611">
    <property type="entry name" value="PfkB_dom"/>
</dbReference>
<keyword evidence="10 12" id="KW-0630">Potassium</keyword>
<dbReference type="GO" id="GO:0004747">
    <property type="term" value="F:ribokinase activity"/>
    <property type="evidence" value="ECO:0007669"/>
    <property type="project" value="UniProtKB-UniRule"/>
</dbReference>
<comment type="subunit">
    <text evidence="12">Homodimer.</text>
</comment>
<accession>A0A7C5YZP9</accession>
<dbReference type="NCBIfam" id="TIGR02152">
    <property type="entry name" value="D_ribokin_bact"/>
    <property type="match status" value="1"/>
</dbReference>
<keyword evidence="8 12" id="KW-0067">ATP-binding</keyword>
<comment type="subcellular location">
    <subcellularLocation>
        <location evidence="12">Cytoplasm</location>
    </subcellularLocation>
</comment>
<feature type="binding site" evidence="12">
    <location>
        <position position="248"/>
    </location>
    <ligand>
        <name>K(+)</name>
        <dbReference type="ChEBI" id="CHEBI:29103"/>
    </ligand>
</feature>
<comment type="pathway">
    <text evidence="12">Carbohydrate metabolism; D-ribose degradation; D-ribose 5-phosphate from beta-D-ribopyranose: step 2/2.</text>
</comment>
<evidence type="ECO:0000313" key="14">
    <source>
        <dbReference type="EMBL" id="HHP82157.1"/>
    </source>
</evidence>
<dbReference type="UniPathway" id="UPA00916">
    <property type="reaction ID" value="UER00889"/>
</dbReference>
<keyword evidence="11 12" id="KW-0119">Carbohydrate metabolism</keyword>
<feature type="binding site" evidence="12">
    <location>
        <position position="287"/>
    </location>
    <ligand>
        <name>K(+)</name>
        <dbReference type="ChEBI" id="CHEBI:29103"/>
    </ligand>
</feature>
<keyword evidence="6 12" id="KW-0547">Nucleotide-binding</keyword>
<evidence type="ECO:0000256" key="10">
    <source>
        <dbReference type="ARBA" id="ARBA00022958"/>
    </source>
</evidence>
<dbReference type="EMBL" id="DRZI01000248">
    <property type="protein sequence ID" value="HHP82157.1"/>
    <property type="molecule type" value="Genomic_DNA"/>
</dbReference>
<dbReference type="PANTHER" id="PTHR10584">
    <property type="entry name" value="SUGAR KINASE"/>
    <property type="match status" value="1"/>
</dbReference>
<feature type="binding site" evidence="12">
    <location>
        <position position="285"/>
    </location>
    <ligand>
        <name>K(+)</name>
        <dbReference type="ChEBI" id="CHEBI:29103"/>
    </ligand>
</feature>
<comment type="cofactor">
    <cofactor evidence="12">
        <name>Mg(2+)</name>
        <dbReference type="ChEBI" id="CHEBI:18420"/>
    </cofactor>
    <text evidence="12">Requires a divalent cation, most likely magnesium in vivo, as an electrophilic catalyst to aid phosphoryl group transfer. It is the chelate of the metal and the nucleotide that is the actual substrate.</text>
</comment>
<feature type="binding site" evidence="12">
    <location>
        <position position="140"/>
    </location>
    <ligand>
        <name>substrate</name>
    </ligand>
</feature>
<dbReference type="CDD" id="cd01174">
    <property type="entry name" value="ribokinase"/>
    <property type="match status" value="1"/>
</dbReference>
<feature type="binding site" evidence="12">
    <location>
        <begin position="11"/>
        <end position="13"/>
    </location>
    <ligand>
        <name>substrate</name>
    </ligand>
</feature>
<dbReference type="InterPro" id="IPR002139">
    <property type="entry name" value="Ribo/fructo_kinase"/>
</dbReference>
<dbReference type="GO" id="GO:0046872">
    <property type="term" value="F:metal ion binding"/>
    <property type="evidence" value="ECO:0007669"/>
    <property type="project" value="UniProtKB-KW"/>
</dbReference>
<evidence type="ECO:0000256" key="1">
    <source>
        <dbReference type="ARBA" id="ARBA00005380"/>
    </source>
</evidence>
<feature type="binding site" evidence="12">
    <location>
        <begin position="251"/>
        <end position="252"/>
    </location>
    <ligand>
        <name>ATP</name>
        <dbReference type="ChEBI" id="CHEBI:30616"/>
    </ligand>
</feature>
<evidence type="ECO:0000256" key="8">
    <source>
        <dbReference type="ARBA" id="ARBA00022840"/>
    </source>
</evidence>
<dbReference type="PANTHER" id="PTHR10584:SF166">
    <property type="entry name" value="RIBOKINASE"/>
    <property type="match status" value="1"/>
</dbReference>
<keyword evidence="5 12" id="KW-0479">Metal-binding</keyword>
<comment type="catalytic activity">
    <reaction evidence="12">
        <text>D-ribose + ATP = D-ribose 5-phosphate + ADP + H(+)</text>
        <dbReference type="Rhea" id="RHEA:13697"/>
        <dbReference type="ChEBI" id="CHEBI:15378"/>
        <dbReference type="ChEBI" id="CHEBI:30616"/>
        <dbReference type="ChEBI" id="CHEBI:47013"/>
        <dbReference type="ChEBI" id="CHEBI:78346"/>
        <dbReference type="ChEBI" id="CHEBI:456216"/>
        <dbReference type="EC" id="2.7.1.15"/>
    </reaction>
</comment>
<evidence type="ECO:0000256" key="7">
    <source>
        <dbReference type="ARBA" id="ARBA00022777"/>
    </source>
</evidence>
<name>A0A7C5YZP9_9CREN</name>
<proteinExistence type="inferred from homology"/>
<dbReference type="PROSITE" id="PS00584">
    <property type="entry name" value="PFKB_KINASES_2"/>
    <property type="match status" value="1"/>
</dbReference>
<comment type="function">
    <text evidence="12">Catalyzes the phosphorylation of ribose at O-5 in a reaction requiring ATP and magnesium. The resulting D-ribose-5-phosphate can then be used either for sythesis of nucleotides, histidine, and tryptophan, or as a component of the pentose phosphate pathway.</text>
</comment>
<gene>
    <name evidence="12 15" type="primary">rbsK</name>
    <name evidence="15" type="ORF">ENL47_06860</name>
    <name evidence="14" type="ORF">ENM84_05775</name>
</gene>
<keyword evidence="4 12" id="KW-0808">Transferase</keyword>
<dbReference type="Gene3D" id="3.40.1190.20">
    <property type="match status" value="1"/>
</dbReference>
<evidence type="ECO:0000256" key="4">
    <source>
        <dbReference type="ARBA" id="ARBA00022679"/>
    </source>
</evidence>
<dbReference type="PRINTS" id="PR00990">
    <property type="entry name" value="RIBOKINASE"/>
</dbReference>
<dbReference type="EMBL" id="DRUB01000131">
    <property type="protein sequence ID" value="HHR96520.1"/>
    <property type="molecule type" value="Genomic_DNA"/>
</dbReference>